<dbReference type="RefSeq" id="WP_049725144.1">
    <property type="nucleotide sequence ID" value="NZ_CP012154.1"/>
</dbReference>
<dbReference type="SUPFAM" id="SSF48452">
    <property type="entry name" value="TPR-like"/>
    <property type="match status" value="2"/>
</dbReference>
<dbReference type="SUPFAM" id="SSF52540">
    <property type="entry name" value="P-loop containing nucleoside triphosphate hydrolases"/>
    <property type="match status" value="1"/>
</dbReference>
<dbReference type="PATRIC" id="fig|1579979.3.peg.1158"/>
<evidence type="ECO:0000313" key="1">
    <source>
        <dbReference type="EMBL" id="AKS41507.1"/>
    </source>
</evidence>
<dbReference type="EMBL" id="CP012154">
    <property type="protein sequence ID" value="AKS41507.1"/>
    <property type="molecule type" value="Genomic_DNA"/>
</dbReference>
<dbReference type="InterPro" id="IPR027417">
    <property type="entry name" value="P-loop_NTPase"/>
</dbReference>
<keyword evidence="2" id="KW-1185">Reference proteome</keyword>
<evidence type="ECO:0000313" key="2">
    <source>
        <dbReference type="Proteomes" id="UP000066624"/>
    </source>
</evidence>
<name>A0A0K0XV56_9GAMM</name>
<proteinExistence type="predicted"/>
<reference evidence="1 2" key="1">
    <citation type="submission" date="2015-07" db="EMBL/GenBank/DDBJ databases">
        <authorList>
            <person name="Noorani M."/>
        </authorList>
    </citation>
    <scope>NUCLEOTIDE SEQUENCE [LARGE SCALE GENOMIC DNA]</scope>
    <source>
        <strain evidence="1 2">KCTC 42284</strain>
    </source>
</reference>
<dbReference type="AlphaFoldDB" id="A0A0K0XV56"/>
<dbReference type="KEGG" id="wma:WM2015_1133"/>
<sequence>MTLSRIKAHAQAQAVRRFTNRESAKTAFSKALESCLQERNQLRLLMFYGLGGIGKSSLLKHLREKARINGDTPTAAIDLEAAHYSSQLDYLLDIRRQLKVDAPLFDYAVARFITVSGRTLKEIDQTWVPADSLLYDLQEVACDMIEVVAPARLVSRLWARLNQERKKRLGALREAFIAIDELEDEALAEHLPYYLGQALEASNDKTRSSLVVFVDSLECLSSRRYYRLTKEAPDAWLRELIASTGTGLWVIAGRNRITWSDDQPEWDDFLDQHLVGPLDDADADGFLKGIPIKDKSIRQAIVRTAKGVPLYLDLCASTFIMRSSNGEPLRASDFEVPEQEVIRRFLAHLEPEQREAVRTLSLVRVFDRGLFSALNRALNIGIPDTLFEAFCGTAYIAPARENDPELHSVHRLVRSYVAPRVDKITRTTVAEVLITEAAAAMAAADEARSIRLLGEFVRIGVQAEVSESDTMRLALLDTATGLIDRGHWVAVEDALSILAEGTSSSSSMAVALAFLRGLCARKRGALNEAVGHYATAEESAFRLGRYQPLLEYHMAHARHLNGEYEAAWPVYERLSRPTEDRPAAVMCLAKRQRADLAMLRGDFRVAMQAFDGLIGVMPSDPLWDAETHRFRGHVRRFNFHLDEAEACYAEARRIAESMGADAMLGKILTNLAETRCWCRPLDALADADAAIELNREVKAPIEVGKALAAKAVALARNGQPDLGLAAARESLACQQKTGYRAGTLFARLAEGISHAAAGNRAGVESALAIIERESRILTVYGFLAQPLRQILAGPADCLPSEYAWLGPDTATRMVAALPLLR</sequence>
<dbReference type="STRING" id="1579979.WM2015_1133"/>
<accession>A0A0K0XV56</accession>
<protein>
    <submittedName>
        <fullName evidence="1">Uncharacterized protein</fullName>
    </submittedName>
</protein>
<dbReference type="Gene3D" id="1.25.40.10">
    <property type="entry name" value="Tetratricopeptide repeat domain"/>
    <property type="match status" value="1"/>
</dbReference>
<gene>
    <name evidence="1" type="ORF">WM2015_1133</name>
</gene>
<dbReference type="OrthoDB" id="5772846at2"/>
<dbReference type="Proteomes" id="UP000066624">
    <property type="component" value="Chromosome"/>
</dbReference>
<dbReference type="Gene3D" id="3.40.50.300">
    <property type="entry name" value="P-loop containing nucleotide triphosphate hydrolases"/>
    <property type="match status" value="1"/>
</dbReference>
<organism evidence="1 2">
    <name type="scientific">Wenzhouxiangella marina</name>
    <dbReference type="NCBI Taxonomy" id="1579979"/>
    <lineage>
        <taxon>Bacteria</taxon>
        <taxon>Pseudomonadati</taxon>
        <taxon>Pseudomonadota</taxon>
        <taxon>Gammaproteobacteria</taxon>
        <taxon>Chromatiales</taxon>
        <taxon>Wenzhouxiangellaceae</taxon>
        <taxon>Wenzhouxiangella</taxon>
    </lineage>
</organism>
<dbReference type="InterPro" id="IPR011990">
    <property type="entry name" value="TPR-like_helical_dom_sf"/>
</dbReference>